<dbReference type="AlphaFoldDB" id="A0A8B9NVV7"/>
<dbReference type="InterPro" id="IPR053270">
    <property type="entry name" value="Fv1_restriction_factor"/>
</dbReference>
<keyword evidence="2" id="KW-1185">Reference proteome</keyword>
<protein>
    <submittedName>
        <fullName evidence="1">Uncharacterized protein</fullName>
    </submittedName>
</protein>
<proteinExistence type="predicted"/>
<dbReference type="PANTHER" id="PTHR48195:SF1">
    <property type="entry name" value="RIKEN CDNA 2410002F23 GENE"/>
    <property type="match status" value="1"/>
</dbReference>
<dbReference type="Ensembl" id="ENSAOWT00000000478.1">
    <property type="protein sequence ID" value="ENSAOWP00000000407.1"/>
    <property type="gene ID" value="ENSAOWG00000000341.1"/>
</dbReference>
<dbReference type="GO" id="GO:0009615">
    <property type="term" value="P:response to virus"/>
    <property type="evidence" value="ECO:0007669"/>
    <property type="project" value="TreeGrafter"/>
</dbReference>
<organism evidence="1 2">
    <name type="scientific">Apteryx owenii</name>
    <name type="common">Little spotted kiwi</name>
    <dbReference type="NCBI Taxonomy" id="8824"/>
    <lineage>
        <taxon>Eukaryota</taxon>
        <taxon>Metazoa</taxon>
        <taxon>Chordata</taxon>
        <taxon>Craniata</taxon>
        <taxon>Vertebrata</taxon>
        <taxon>Euteleostomi</taxon>
        <taxon>Archelosauria</taxon>
        <taxon>Archosauria</taxon>
        <taxon>Dinosauria</taxon>
        <taxon>Saurischia</taxon>
        <taxon>Theropoda</taxon>
        <taxon>Coelurosauria</taxon>
        <taxon>Aves</taxon>
        <taxon>Palaeognathae</taxon>
        <taxon>Apterygiformes</taxon>
        <taxon>Apterygidae</taxon>
        <taxon>Apteryx</taxon>
    </lineage>
</organism>
<dbReference type="PANTHER" id="PTHR48195">
    <property type="entry name" value="FRIEND VIRUS SUSCEPTIBILITY PROTEIN 1"/>
    <property type="match status" value="1"/>
</dbReference>
<reference evidence="1" key="2">
    <citation type="submission" date="2025-09" db="UniProtKB">
        <authorList>
            <consortium name="Ensembl"/>
        </authorList>
    </citation>
    <scope>IDENTIFICATION</scope>
</reference>
<dbReference type="Proteomes" id="UP000694424">
    <property type="component" value="Unplaced"/>
</dbReference>
<accession>A0A8B9NVV7</accession>
<reference evidence="1" key="1">
    <citation type="submission" date="2025-08" db="UniProtKB">
        <authorList>
            <consortium name="Ensembl"/>
        </authorList>
    </citation>
    <scope>IDENTIFICATION</scope>
</reference>
<sequence>MQDTGALTTPDSFLDAHVAVLRPDSSLPGELPRTGSHPHQTLQLLPLSLGRMSGKMYTPKELREFLTAFQQQHGESLLAWSVRAWDAGARSLSLLREELNLMSPLSTDAQVQYYLTQLTAPQDGAGNIIVAPTLYQWLCAAVVGAYPSTDELAATVGAWRTLEEGINMLRQLGVAIGLADGEGPDGVEITRQMKTQLLRGAPSALKPLLFGIVMPATGTVGQTRAVWNSKGRKLAGTTKLSGKVTRRQMWTDLLQAGVLRDEINGLSTADLFKRWQRLPANQQYRTQPTAPPAPTTAWKLRPKDNEGKLLCLL</sequence>
<name>A0A8B9NVV7_APTOW</name>
<evidence type="ECO:0000313" key="1">
    <source>
        <dbReference type="Ensembl" id="ENSAOWP00000000407.1"/>
    </source>
</evidence>
<dbReference type="GO" id="GO:0005794">
    <property type="term" value="C:Golgi apparatus"/>
    <property type="evidence" value="ECO:0007669"/>
    <property type="project" value="TreeGrafter"/>
</dbReference>
<evidence type="ECO:0000313" key="2">
    <source>
        <dbReference type="Proteomes" id="UP000694424"/>
    </source>
</evidence>